<feature type="binding site" evidence="6">
    <location>
        <position position="200"/>
    </location>
    <ligand>
        <name>(6S)-NADPHX</name>
        <dbReference type="ChEBI" id="CHEBI:64076"/>
    </ligand>
</feature>
<evidence type="ECO:0000313" key="8">
    <source>
        <dbReference type="EMBL" id="EHO15964.1"/>
    </source>
</evidence>
<comment type="caution">
    <text evidence="8">The sequence shown here is derived from an EMBL/GenBank/DDBJ whole genome shotgun (WGS) entry which is preliminary data.</text>
</comment>
<dbReference type="PROSITE" id="PS51383">
    <property type="entry name" value="YJEF_C_3"/>
    <property type="match status" value="1"/>
</dbReference>
<feature type="binding site" evidence="6">
    <location>
        <position position="46"/>
    </location>
    <ligand>
        <name>(6S)-NADPHX</name>
        <dbReference type="ChEBI" id="CHEBI:64076"/>
    </ligand>
</feature>
<accession>A0AA37DFR4</accession>
<reference evidence="8 9" key="1">
    <citation type="submission" date="2011-10" db="EMBL/GenBank/DDBJ databases">
        <title>The Genome Sequence of Lachnospiraceae bacterium ACC2.</title>
        <authorList>
            <consortium name="The Broad Institute Genome Sequencing Platform"/>
            <person name="Earl A."/>
            <person name="Ward D."/>
            <person name="Feldgarden M."/>
            <person name="Gevers D."/>
            <person name="Sizova M."/>
            <person name="Hazen A."/>
            <person name="Epstein S."/>
            <person name="Young S.K."/>
            <person name="Zeng Q."/>
            <person name="Gargeya S."/>
            <person name="Fitzgerald M."/>
            <person name="Haas B."/>
            <person name="Abouelleil A."/>
            <person name="Alvarado L."/>
            <person name="Arachchi H.M."/>
            <person name="Berlin A."/>
            <person name="Brown A."/>
            <person name="Chapman S.B."/>
            <person name="Chen Z."/>
            <person name="Dunbar C."/>
            <person name="Freedman E."/>
            <person name="Gearin G."/>
            <person name="Goldberg J."/>
            <person name="Griggs A."/>
            <person name="Gujja S."/>
            <person name="Heiman D."/>
            <person name="Howarth C."/>
            <person name="Larson L."/>
            <person name="Lui A."/>
            <person name="MacDonald P.J.P."/>
            <person name="Montmayeur A."/>
            <person name="Murphy C."/>
            <person name="Neiman D."/>
            <person name="Pearson M."/>
            <person name="Priest M."/>
            <person name="Roberts A."/>
            <person name="Saif S."/>
            <person name="Shea T."/>
            <person name="Shenoy N."/>
            <person name="Sisk P."/>
            <person name="Stolte C."/>
            <person name="Sykes S."/>
            <person name="Wortman J."/>
            <person name="Nusbaum C."/>
            <person name="Birren B."/>
        </authorList>
    </citation>
    <scope>NUCLEOTIDE SEQUENCE [LARGE SCALE GENOMIC DNA]</scope>
    <source>
        <strain evidence="8 9">ACC2</strain>
    </source>
</reference>
<feature type="binding site" evidence="6">
    <location>
        <begin position="237"/>
        <end position="241"/>
    </location>
    <ligand>
        <name>AMP</name>
        <dbReference type="ChEBI" id="CHEBI:456215"/>
    </ligand>
</feature>
<dbReference type="Pfam" id="PF01256">
    <property type="entry name" value="Carb_kinase"/>
    <property type="match status" value="1"/>
</dbReference>
<evidence type="ECO:0000256" key="3">
    <source>
        <dbReference type="ARBA" id="ARBA00022857"/>
    </source>
</evidence>
<feature type="binding site" evidence="6">
    <location>
        <position position="268"/>
    </location>
    <ligand>
        <name>(6S)-NADPHX</name>
        <dbReference type="ChEBI" id="CHEBI:64076"/>
    </ligand>
</feature>
<dbReference type="InterPro" id="IPR029056">
    <property type="entry name" value="Ribokinase-like"/>
</dbReference>
<comment type="subunit">
    <text evidence="6">Homotetramer.</text>
</comment>
<dbReference type="CDD" id="cd01171">
    <property type="entry name" value="YXKO-related"/>
    <property type="match status" value="1"/>
</dbReference>
<evidence type="ECO:0000256" key="6">
    <source>
        <dbReference type="HAMAP-Rule" id="MF_01965"/>
    </source>
</evidence>
<evidence type="ECO:0000256" key="4">
    <source>
        <dbReference type="ARBA" id="ARBA00023027"/>
    </source>
</evidence>
<feature type="binding site" evidence="6">
    <location>
        <position position="149"/>
    </location>
    <ligand>
        <name>(6S)-NADPHX</name>
        <dbReference type="ChEBI" id="CHEBI:64076"/>
    </ligand>
</feature>
<comment type="cofactor">
    <cofactor evidence="6">
        <name>Mg(2+)</name>
        <dbReference type="ChEBI" id="CHEBI:18420"/>
    </cofactor>
</comment>
<keyword evidence="3 6" id="KW-0521">NADP</keyword>
<evidence type="ECO:0000256" key="5">
    <source>
        <dbReference type="ARBA" id="ARBA00023239"/>
    </source>
</evidence>
<dbReference type="HAMAP" id="MF_01965">
    <property type="entry name" value="NADHX_dehydratase"/>
    <property type="match status" value="1"/>
</dbReference>
<dbReference type="EC" id="4.2.1.136" evidence="6"/>
<comment type="catalytic activity">
    <reaction evidence="6">
        <text>(6S)-NADPHX + ADP = AMP + phosphate + NADPH + H(+)</text>
        <dbReference type="Rhea" id="RHEA:32235"/>
        <dbReference type="ChEBI" id="CHEBI:15378"/>
        <dbReference type="ChEBI" id="CHEBI:43474"/>
        <dbReference type="ChEBI" id="CHEBI:57783"/>
        <dbReference type="ChEBI" id="CHEBI:64076"/>
        <dbReference type="ChEBI" id="CHEBI:456215"/>
        <dbReference type="ChEBI" id="CHEBI:456216"/>
        <dbReference type="EC" id="4.2.1.136"/>
    </reaction>
</comment>
<organism evidence="8 9">
    <name type="scientific">Stomatobaculum longum</name>
    <dbReference type="NCBI Taxonomy" id="796942"/>
    <lineage>
        <taxon>Bacteria</taxon>
        <taxon>Bacillati</taxon>
        <taxon>Bacillota</taxon>
        <taxon>Clostridia</taxon>
        <taxon>Lachnospirales</taxon>
        <taxon>Lachnospiraceae</taxon>
        <taxon>Stomatobaculum</taxon>
    </lineage>
</organism>
<evidence type="ECO:0000256" key="1">
    <source>
        <dbReference type="ARBA" id="ARBA00022741"/>
    </source>
</evidence>
<dbReference type="InterPro" id="IPR000631">
    <property type="entry name" value="CARKD"/>
</dbReference>
<evidence type="ECO:0000256" key="2">
    <source>
        <dbReference type="ARBA" id="ARBA00022840"/>
    </source>
</evidence>
<dbReference type="GeneID" id="86941593"/>
<proteinExistence type="inferred from homology"/>
<keyword evidence="2 6" id="KW-0067">ATP-binding</keyword>
<dbReference type="GO" id="GO:0052856">
    <property type="term" value="F:NAD(P)HX epimerase activity"/>
    <property type="evidence" value="ECO:0007669"/>
    <property type="project" value="TreeGrafter"/>
</dbReference>
<feature type="domain" description="YjeF C-terminal" evidence="7">
    <location>
        <begin position="11"/>
        <end position="327"/>
    </location>
</feature>
<sequence>MRKEADDALVLEESDLCRIPARQRESNKGTYGPLLCIAGSEGMAGAAYLTALGAYRSGAGLVRILTPEVNRSVLQIQLPEAIVESYDLETEAVTAENPERQFLAQQQGSITVSEEEEPAGQAKNQRLPLPLARLEELLASSKAVVIGPGLGQSEAAVALVKETLSRCEVPLVVDADALNLIARRPSLLSCRKSNWIFTPHPGEMSRLTEHEIPEILCESRAIAAAYRDHYGVTVCLKTSESIIAAAESRKIYRNESGTPALAKAGSGDVLSGIIAGLLCLGMEPGAAAAYGAYLHGRAGQVAAGQFSLHGILARDIADAVPTVMRSAQTIELEDMGEE</sequence>
<name>A0AA37DFR4_9FIRM</name>
<dbReference type="RefSeq" id="WP_009533693.1">
    <property type="nucleotide sequence ID" value="NZ_JH590864.1"/>
</dbReference>
<keyword evidence="5 6" id="KW-0456">Lyase</keyword>
<dbReference type="PROSITE" id="PS01050">
    <property type="entry name" value="YJEF_C_2"/>
    <property type="match status" value="1"/>
</dbReference>
<keyword evidence="9" id="KW-1185">Reference proteome</keyword>
<protein>
    <recommendedName>
        <fullName evidence="6">ADP-dependent (S)-NAD(P)H-hydrate dehydratase</fullName>
        <ecNumber evidence="6">4.2.1.136</ecNumber>
    </recommendedName>
    <alternativeName>
        <fullName evidence="6">ADP-dependent NAD(P)HX dehydratase</fullName>
    </alternativeName>
</protein>
<dbReference type="Proteomes" id="UP000018466">
    <property type="component" value="Unassembled WGS sequence"/>
</dbReference>
<dbReference type="GO" id="GO:0005524">
    <property type="term" value="F:ATP binding"/>
    <property type="evidence" value="ECO:0007669"/>
    <property type="project" value="UniProtKB-KW"/>
</dbReference>
<dbReference type="GO" id="GO:0046496">
    <property type="term" value="P:nicotinamide nucleotide metabolic process"/>
    <property type="evidence" value="ECO:0007669"/>
    <property type="project" value="UniProtKB-UniRule"/>
</dbReference>
<evidence type="ECO:0000259" key="7">
    <source>
        <dbReference type="PROSITE" id="PS51383"/>
    </source>
</evidence>
<dbReference type="GO" id="GO:0110051">
    <property type="term" value="P:metabolite repair"/>
    <property type="evidence" value="ECO:0007669"/>
    <property type="project" value="TreeGrafter"/>
</dbReference>
<keyword evidence="1 6" id="KW-0547">Nucleotide-binding</keyword>
<dbReference type="PANTHER" id="PTHR12592:SF0">
    <property type="entry name" value="ATP-DEPENDENT (S)-NAD(P)H-HYDRATE DEHYDRATASE"/>
    <property type="match status" value="1"/>
</dbReference>
<comment type="similarity">
    <text evidence="6">Belongs to the NnrD/CARKD family.</text>
</comment>
<feature type="binding site" evidence="6">
    <location>
        <position position="267"/>
    </location>
    <ligand>
        <name>AMP</name>
        <dbReference type="ChEBI" id="CHEBI:456215"/>
    </ligand>
</feature>
<keyword evidence="4 6" id="KW-0520">NAD</keyword>
<evidence type="ECO:0000313" key="9">
    <source>
        <dbReference type="Proteomes" id="UP000018466"/>
    </source>
</evidence>
<dbReference type="PANTHER" id="PTHR12592">
    <property type="entry name" value="ATP-DEPENDENT (S)-NAD(P)H-HYDRATE DEHYDRATASE FAMILY MEMBER"/>
    <property type="match status" value="1"/>
</dbReference>
<dbReference type="SUPFAM" id="SSF53613">
    <property type="entry name" value="Ribokinase-like"/>
    <property type="match status" value="1"/>
</dbReference>
<dbReference type="NCBIfam" id="TIGR00196">
    <property type="entry name" value="yjeF_cterm"/>
    <property type="match status" value="1"/>
</dbReference>
<dbReference type="GO" id="GO:0052855">
    <property type="term" value="F:ADP-dependent NAD(P)H-hydrate dehydratase activity"/>
    <property type="evidence" value="ECO:0007669"/>
    <property type="project" value="UniProtKB-UniRule"/>
</dbReference>
<dbReference type="Gene3D" id="3.40.1190.20">
    <property type="match status" value="1"/>
</dbReference>
<comment type="catalytic activity">
    <reaction evidence="6">
        <text>(6S)-NADHX + ADP = AMP + phosphate + NADH + H(+)</text>
        <dbReference type="Rhea" id="RHEA:32223"/>
        <dbReference type="ChEBI" id="CHEBI:15378"/>
        <dbReference type="ChEBI" id="CHEBI:43474"/>
        <dbReference type="ChEBI" id="CHEBI:57945"/>
        <dbReference type="ChEBI" id="CHEBI:64074"/>
        <dbReference type="ChEBI" id="CHEBI:456215"/>
        <dbReference type="ChEBI" id="CHEBI:456216"/>
        <dbReference type="EC" id="4.2.1.136"/>
    </reaction>
</comment>
<comment type="function">
    <text evidence="6">Catalyzes the dehydration of the S-form of NAD(P)HX at the expense of ADP, which is converted to AMP. Together with NAD(P)HX epimerase, which catalyzes the epimerization of the S- and R-forms, the enzyme allows the repair of both epimers of NAD(P)HX, a damaged form of NAD(P)H that is a result of enzymatic or heat-dependent hydration.</text>
</comment>
<dbReference type="InterPro" id="IPR017953">
    <property type="entry name" value="Carbohydrate_kinase_pred_CS"/>
</dbReference>
<dbReference type="EMBL" id="AGEL01000014">
    <property type="protein sequence ID" value="EHO15964.1"/>
    <property type="molecule type" value="Genomic_DNA"/>
</dbReference>
<dbReference type="AlphaFoldDB" id="A0AA37DFR4"/>
<gene>
    <name evidence="6" type="primary">nnrD</name>
    <name evidence="8" type="ORF">HMPREF9623_01875</name>
</gene>